<feature type="non-terminal residue" evidence="2">
    <location>
        <position position="1"/>
    </location>
</feature>
<sequence>PTSGVGQFVLSELIRRKAEFERIAGIVHTTRKVSPLKTFATEGVELVKGSPTDPTVYQSFDVVIAIPSNYVIRNQPAQIDAVLEAGVRHWYLSEFGTDLTVPGN</sequence>
<organism evidence="2 3">
    <name type="scientific">Lachnellula willkommii</name>
    <dbReference type="NCBI Taxonomy" id="215461"/>
    <lineage>
        <taxon>Eukaryota</taxon>
        <taxon>Fungi</taxon>
        <taxon>Dikarya</taxon>
        <taxon>Ascomycota</taxon>
        <taxon>Pezizomycotina</taxon>
        <taxon>Leotiomycetes</taxon>
        <taxon>Helotiales</taxon>
        <taxon>Lachnaceae</taxon>
        <taxon>Lachnellula</taxon>
    </lineage>
</organism>
<dbReference type="SUPFAM" id="SSF51735">
    <property type="entry name" value="NAD(P)-binding Rossmann-fold domains"/>
    <property type="match status" value="1"/>
</dbReference>
<gene>
    <name evidence="2" type="ORF">LAWI1_G003171</name>
</gene>
<dbReference type="Proteomes" id="UP000315522">
    <property type="component" value="Unassembled WGS sequence"/>
</dbReference>
<feature type="non-terminal residue" evidence="2">
    <location>
        <position position="104"/>
    </location>
</feature>
<evidence type="ECO:0000313" key="2">
    <source>
        <dbReference type="EMBL" id="TVY91882.1"/>
    </source>
</evidence>
<dbReference type="Gene3D" id="3.40.50.720">
    <property type="entry name" value="NAD(P)-binding Rossmann-like Domain"/>
    <property type="match status" value="1"/>
</dbReference>
<evidence type="ECO:0000259" key="1">
    <source>
        <dbReference type="Pfam" id="PF05368"/>
    </source>
</evidence>
<dbReference type="Pfam" id="PF05368">
    <property type="entry name" value="NmrA"/>
    <property type="match status" value="1"/>
</dbReference>
<keyword evidence="3" id="KW-1185">Reference proteome</keyword>
<protein>
    <recommendedName>
        <fullName evidence="1">NmrA-like domain-containing protein</fullName>
    </recommendedName>
</protein>
<dbReference type="InterPro" id="IPR036291">
    <property type="entry name" value="NAD(P)-bd_dom_sf"/>
</dbReference>
<feature type="domain" description="NmrA-like" evidence="1">
    <location>
        <begin position="5"/>
        <end position="98"/>
    </location>
</feature>
<evidence type="ECO:0000313" key="3">
    <source>
        <dbReference type="Proteomes" id="UP000315522"/>
    </source>
</evidence>
<name>A0A559MFZ5_9HELO</name>
<reference evidence="2 3" key="1">
    <citation type="submission" date="2018-05" db="EMBL/GenBank/DDBJ databases">
        <title>Genome sequencing and assembly of the regulated plant pathogen Lachnellula willkommii and related sister species for the development of diagnostic species identification markers.</title>
        <authorList>
            <person name="Giroux E."/>
            <person name="Bilodeau G."/>
        </authorList>
    </citation>
    <scope>NUCLEOTIDE SEQUENCE [LARGE SCALE GENOMIC DNA]</scope>
    <source>
        <strain evidence="2 3">CBS 172.35</strain>
    </source>
</reference>
<comment type="caution">
    <text evidence="2">The sequence shown here is derived from an EMBL/GenBank/DDBJ whole genome shotgun (WGS) entry which is preliminary data.</text>
</comment>
<dbReference type="EMBL" id="QGML01000438">
    <property type="protein sequence ID" value="TVY91882.1"/>
    <property type="molecule type" value="Genomic_DNA"/>
</dbReference>
<dbReference type="InterPro" id="IPR008030">
    <property type="entry name" value="NmrA-like"/>
</dbReference>
<accession>A0A559MFZ5</accession>
<proteinExistence type="predicted"/>
<dbReference type="AlphaFoldDB" id="A0A559MFZ5"/>